<comment type="caution">
    <text evidence="2">The sequence shown here is derived from an EMBL/GenBank/DDBJ whole genome shotgun (WGS) entry which is preliminary data.</text>
</comment>
<sequence>MLKLSPEQLKKLEEMAARKRGNYADIYSFLKGAVAEKMKQEAHQSAVLPHEKAKAIKRSHELDGLYLWLSVAESTNGGSGDIYDSFLRASTKNLMKKHGNKPYSDAIYNQASNKLAKEIIPQILKDQGMDIKKIVQADAKNFTEAFGLPEGSWPGTAFDTFALGGDHVSLPKDGKIGLADTLLNAAESSMDVVGEKVSEVTGPIEKKVTESLAGAGLGLYDTFFGDKKSQEPAPPKKQVPKKQAPKKLPRPAKALEDLPAGQKKIQLEQLRKKVASKQAIPDAATLAASILGKEAVPGALAKLIPRLPSMMPGVAQALSATNDVIGFGDHVINGRFHEAMTEGLGIAASMGVGGKAGKLMQGAVAQRAAEAIVGKAAGDSVKLITQGLTGGDYVNKWGSPRTLPNDVDLKKTLEDKDGRAYSAVDVDGTGVFTWFAHNDRSDLMGARYTEVMVGEKIAELNRDYVKSVEKEYAAKTRRAKAEQKQVEQERIKQEQRKEANLPPKVGVQTAPKEAAQKTTRDKPRPTPKNASPAQKPIKKTAAAEDVALPGAEGARSIPVAQAALASASTPLSNTGSSGGPSGNASNEQLLIVMSQIQASLSQLVSHLAQPTNITIDVQNGNIVAAVNAANSQQQRRS</sequence>
<protein>
    <submittedName>
        <fullName evidence="2">Uncharacterized protein</fullName>
    </submittedName>
</protein>
<evidence type="ECO:0000313" key="3">
    <source>
        <dbReference type="Proteomes" id="UP000192721"/>
    </source>
</evidence>
<feature type="region of interest" description="Disordered" evidence="1">
    <location>
        <begin position="226"/>
        <end position="260"/>
    </location>
</feature>
<reference evidence="2 3" key="1">
    <citation type="submission" date="2017-02" db="EMBL/GenBank/DDBJ databases">
        <title>Chromobacterium haemolyticum H5244.</title>
        <authorList>
            <person name="Gulvik C.A."/>
        </authorList>
    </citation>
    <scope>NUCLEOTIDE SEQUENCE [LARGE SCALE GENOMIC DNA]</scope>
    <source>
        <strain evidence="2 3">H5244</strain>
    </source>
</reference>
<feature type="region of interest" description="Disordered" evidence="1">
    <location>
        <begin position="478"/>
        <end position="541"/>
    </location>
</feature>
<dbReference type="Proteomes" id="UP000192721">
    <property type="component" value="Unassembled WGS sequence"/>
</dbReference>
<proteinExistence type="predicted"/>
<evidence type="ECO:0000256" key="1">
    <source>
        <dbReference type="SAM" id="MobiDB-lite"/>
    </source>
</evidence>
<accession>A0A1W0CQE2</accession>
<dbReference type="RefSeq" id="WP_081556100.1">
    <property type="nucleotide sequence ID" value="NZ_MUKV01000021.1"/>
</dbReference>
<gene>
    <name evidence="2" type="ORF">B0T45_15535</name>
</gene>
<dbReference type="AlphaFoldDB" id="A0A1W0CQE2"/>
<organism evidence="2 3">
    <name type="scientific">Chromobacterium haemolyticum</name>
    <dbReference type="NCBI Taxonomy" id="394935"/>
    <lineage>
        <taxon>Bacteria</taxon>
        <taxon>Pseudomonadati</taxon>
        <taxon>Pseudomonadota</taxon>
        <taxon>Betaproteobacteria</taxon>
        <taxon>Neisseriales</taxon>
        <taxon>Chromobacteriaceae</taxon>
        <taxon>Chromobacterium</taxon>
    </lineage>
</organism>
<feature type="compositionally biased region" description="Basic and acidic residues" evidence="1">
    <location>
        <begin position="514"/>
        <end position="524"/>
    </location>
</feature>
<feature type="compositionally biased region" description="Basic residues" evidence="1">
    <location>
        <begin position="238"/>
        <end position="250"/>
    </location>
</feature>
<name>A0A1W0CQE2_9NEIS</name>
<evidence type="ECO:0000313" key="2">
    <source>
        <dbReference type="EMBL" id="OQS36898.1"/>
    </source>
</evidence>
<dbReference type="EMBL" id="MUKV01000021">
    <property type="protein sequence ID" value="OQS36898.1"/>
    <property type="molecule type" value="Genomic_DNA"/>
</dbReference>
<feature type="compositionally biased region" description="Basic and acidic residues" evidence="1">
    <location>
        <begin position="478"/>
        <end position="499"/>
    </location>
</feature>